<comment type="caution">
    <text evidence="1">The sequence shown here is derived from an EMBL/GenBank/DDBJ whole genome shotgun (WGS) entry which is preliminary data.</text>
</comment>
<evidence type="ECO:0000313" key="2">
    <source>
        <dbReference type="Proteomes" id="UP000185770"/>
    </source>
</evidence>
<reference evidence="1 2" key="1">
    <citation type="submission" date="2016-09" db="EMBL/GenBank/DDBJ databases">
        <title>Serratia marcescens MSU-97 and epiphytic antimycotic-producing bacteria.</title>
        <authorList>
            <person name="Matilla M.A."/>
        </authorList>
    </citation>
    <scope>NUCLEOTIDE SEQUENCE [LARGE SCALE GENOMIC DNA]</scope>
    <source>
        <strain evidence="1 2">MSU-97</strain>
    </source>
</reference>
<gene>
    <name evidence="1" type="ORF">BHU62_01285</name>
</gene>
<dbReference type="EMBL" id="MJAO01000001">
    <property type="protein sequence ID" value="OKB68707.1"/>
    <property type="molecule type" value="Genomic_DNA"/>
</dbReference>
<protein>
    <submittedName>
        <fullName evidence="1">Phage tail protein</fullName>
    </submittedName>
</protein>
<dbReference type="AlphaFoldDB" id="A0A1Q4P6H7"/>
<accession>A0A1Q4P6H7</accession>
<dbReference type="OrthoDB" id="6429084at2"/>
<evidence type="ECO:0000313" key="1">
    <source>
        <dbReference type="EMBL" id="OKB68707.1"/>
    </source>
</evidence>
<organism evidence="1 2">
    <name type="scientific">Serratia marcescens</name>
    <dbReference type="NCBI Taxonomy" id="615"/>
    <lineage>
        <taxon>Bacteria</taxon>
        <taxon>Pseudomonadati</taxon>
        <taxon>Pseudomonadota</taxon>
        <taxon>Gammaproteobacteria</taxon>
        <taxon>Enterobacterales</taxon>
        <taxon>Yersiniaceae</taxon>
        <taxon>Serratia</taxon>
    </lineage>
</organism>
<dbReference type="Proteomes" id="UP000185770">
    <property type="component" value="Unassembled WGS sequence"/>
</dbReference>
<proteinExistence type="predicted"/>
<dbReference type="Pfam" id="PF06891">
    <property type="entry name" value="P2_Phage_GpR"/>
    <property type="match status" value="1"/>
</dbReference>
<dbReference type="InterPro" id="IPR009678">
    <property type="entry name" value="Phage_tail_completion_R"/>
</dbReference>
<dbReference type="RefSeq" id="WP_073528775.1">
    <property type="nucleotide sequence ID" value="NZ_MJAO01000001.1"/>
</dbReference>
<name>A0A1Q4P6H7_SERMA</name>
<sequence>MSKLETLTAFIQANLPARVANLEFNSDMEEVSFINAQRDLGLNQYQMAVMEYEAVLSWGRFPYRQFDPRNLCALLLAWLIENADQGLIEQGFEPVLPELAIVVTDDKTALVEIALKMAEPLTLTQDEEGLIPFDGKRWRLADPEIWWALEGRVYGVGSTGAPIGETP</sequence>